<dbReference type="PANTHER" id="PTHR43861">
    <property type="entry name" value="TRANS-ACONITATE 2-METHYLTRANSFERASE-RELATED"/>
    <property type="match status" value="1"/>
</dbReference>
<dbReference type="Gene3D" id="3.40.50.150">
    <property type="entry name" value="Vaccinia Virus protein VP39"/>
    <property type="match status" value="1"/>
</dbReference>
<proteinExistence type="predicted"/>
<dbReference type="Proteomes" id="UP000315700">
    <property type="component" value="Chromosome"/>
</dbReference>
<accession>A0A517SIA1</accession>
<dbReference type="EC" id="2.1.1.222" evidence="2"/>
<dbReference type="AlphaFoldDB" id="A0A517SIA1"/>
<dbReference type="InterPro" id="IPR029063">
    <property type="entry name" value="SAM-dependent_MTases_sf"/>
</dbReference>
<dbReference type="PANTHER" id="PTHR43861:SF3">
    <property type="entry name" value="PUTATIVE (AFU_ORTHOLOGUE AFUA_2G14390)-RELATED"/>
    <property type="match status" value="1"/>
</dbReference>
<organism evidence="2 3">
    <name type="scientific">Caulifigura coniformis</name>
    <dbReference type="NCBI Taxonomy" id="2527983"/>
    <lineage>
        <taxon>Bacteria</taxon>
        <taxon>Pseudomonadati</taxon>
        <taxon>Planctomycetota</taxon>
        <taxon>Planctomycetia</taxon>
        <taxon>Planctomycetales</taxon>
        <taxon>Planctomycetaceae</taxon>
        <taxon>Caulifigura</taxon>
    </lineage>
</organism>
<keyword evidence="3" id="KW-1185">Reference proteome</keyword>
<reference evidence="2 3" key="1">
    <citation type="submission" date="2019-02" db="EMBL/GenBank/DDBJ databases">
        <title>Deep-cultivation of Planctomycetes and their phenomic and genomic characterization uncovers novel biology.</title>
        <authorList>
            <person name="Wiegand S."/>
            <person name="Jogler M."/>
            <person name="Boedeker C."/>
            <person name="Pinto D."/>
            <person name="Vollmers J."/>
            <person name="Rivas-Marin E."/>
            <person name="Kohn T."/>
            <person name="Peeters S.H."/>
            <person name="Heuer A."/>
            <person name="Rast P."/>
            <person name="Oberbeckmann S."/>
            <person name="Bunk B."/>
            <person name="Jeske O."/>
            <person name="Meyerdierks A."/>
            <person name="Storesund J.E."/>
            <person name="Kallscheuer N."/>
            <person name="Luecker S."/>
            <person name="Lage O.M."/>
            <person name="Pohl T."/>
            <person name="Merkel B.J."/>
            <person name="Hornburger P."/>
            <person name="Mueller R.-W."/>
            <person name="Bruemmer F."/>
            <person name="Labrenz M."/>
            <person name="Spormann A.M."/>
            <person name="Op den Camp H."/>
            <person name="Overmann J."/>
            <person name="Amann R."/>
            <person name="Jetten M.S.M."/>
            <person name="Mascher T."/>
            <person name="Medema M.H."/>
            <person name="Devos D.P."/>
            <person name="Kaster A.-K."/>
            <person name="Ovreas L."/>
            <person name="Rohde M."/>
            <person name="Galperin M.Y."/>
            <person name="Jogler C."/>
        </authorList>
    </citation>
    <scope>NUCLEOTIDE SEQUENCE [LARGE SCALE GENOMIC DNA]</scope>
    <source>
        <strain evidence="2 3">Pan44</strain>
    </source>
</reference>
<dbReference type="GO" id="GO:0032259">
    <property type="term" value="P:methylation"/>
    <property type="evidence" value="ECO:0007669"/>
    <property type="project" value="UniProtKB-KW"/>
</dbReference>
<keyword evidence="1 2" id="KW-0808">Transferase</keyword>
<name>A0A517SIA1_9PLAN</name>
<keyword evidence="2" id="KW-0830">Ubiquinone</keyword>
<gene>
    <name evidence="2" type="primary">ubiG_3</name>
    <name evidence="2" type="ORF">Pan44_38980</name>
</gene>
<dbReference type="OrthoDB" id="2577067at2"/>
<dbReference type="RefSeq" id="WP_145032259.1">
    <property type="nucleotide sequence ID" value="NZ_CP036271.1"/>
</dbReference>
<protein>
    <submittedName>
        <fullName evidence="2">Ubiquinone biosynthesis O-methyltransferase</fullName>
        <ecNumber evidence="2">2.1.1.222</ecNumber>
    </submittedName>
</protein>
<evidence type="ECO:0000256" key="1">
    <source>
        <dbReference type="ARBA" id="ARBA00022679"/>
    </source>
</evidence>
<dbReference type="SUPFAM" id="SSF53335">
    <property type="entry name" value="S-adenosyl-L-methionine-dependent methyltransferases"/>
    <property type="match status" value="1"/>
</dbReference>
<evidence type="ECO:0000313" key="2">
    <source>
        <dbReference type="EMBL" id="QDT55850.1"/>
    </source>
</evidence>
<dbReference type="KEGG" id="ccos:Pan44_38980"/>
<sequence>MSDLKVSDLQAAADYSLHYRTWHNETPEHAQMMANGYKAILKGRIPEKAEGAAIDIGCGMGFMLLALQQLGYKDVVGIDVDPQQVAAARRAGLNAQVVEDSLAYLESRPGKFSLVTMFDVFEHIPVSCHIPMARAIYNALRPGGAFVLQVPNANSPVAARYRYIDHTHHCSFTEHSLSYVLRNASFSDIVIDGYSPALRPSLRIWRSDVRKHFTLSLKRWVVFKLWRWLYEVEIGPVDDLSRISFSPNVLCRAVRS</sequence>
<evidence type="ECO:0000313" key="3">
    <source>
        <dbReference type="Proteomes" id="UP000315700"/>
    </source>
</evidence>
<dbReference type="GO" id="GO:0102208">
    <property type="term" value="F:2-polyprenyl-6-hydroxyphenol methylase activity"/>
    <property type="evidence" value="ECO:0007669"/>
    <property type="project" value="UniProtKB-EC"/>
</dbReference>
<dbReference type="InParanoid" id="A0A517SIA1"/>
<dbReference type="EMBL" id="CP036271">
    <property type="protein sequence ID" value="QDT55850.1"/>
    <property type="molecule type" value="Genomic_DNA"/>
</dbReference>
<dbReference type="CDD" id="cd02440">
    <property type="entry name" value="AdoMet_MTases"/>
    <property type="match status" value="1"/>
</dbReference>
<keyword evidence="2" id="KW-0489">Methyltransferase</keyword>
<dbReference type="Pfam" id="PF13489">
    <property type="entry name" value="Methyltransf_23"/>
    <property type="match status" value="1"/>
</dbReference>